<gene>
    <name evidence="2" type="ORF">QFW81_01970</name>
</gene>
<comment type="caution">
    <text evidence="2">The sequence shown here is derived from an EMBL/GenBank/DDBJ whole genome shotgun (WGS) entry which is preliminary data.</text>
</comment>
<feature type="transmembrane region" description="Helical" evidence="1">
    <location>
        <begin position="28"/>
        <end position="49"/>
    </location>
</feature>
<dbReference type="RefSeq" id="WP_280576884.1">
    <property type="nucleotide sequence ID" value="NZ_JARXRO010000009.1"/>
</dbReference>
<feature type="transmembrane region" description="Helical" evidence="1">
    <location>
        <begin position="55"/>
        <end position="76"/>
    </location>
</feature>
<evidence type="ECO:0000313" key="2">
    <source>
        <dbReference type="EMBL" id="MDH5832702.1"/>
    </source>
</evidence>
<reference evidence="2 3" key="1">
    <citation type="submission" date="2023-04" db="EMBL/GenBank/DDBJ databases">
        <title>Luteimonas sp. M1R5S59.</title>
        <authorList>
            <person name="Sun J.-Q."/>
        </authorList>
    </citation>
    <scope>NUCLEOTIDE SEQUENCE [LARGE SCALE GENOMIC DNA]</scope>
    <source>
        <strain evidence="2 3">M1R5S59</strain>
    </source>
</reference>
<keyword evidence="1" id="KW-0472">Membrane</keyword>
<protein>
    <submittedName>
        <fullName evidence="2">Uncharacterized protein</fullName>
    </submittedName>
</protein>
<keyword evidence="1" id="KW-0812">Transmembrane</keyword>
<keyword evidence="3" id="KW-1185">Reference proteome</keyword>
<dbReference type="EMBL" id="JARXRO010000009">
    <property type="protein sequence ID" value="MDH5832702.1"/>
    <property type="molecule type" value="Genomic_DNA"/>
</dbReference>
<feature type="transmembrane region" description="Helical" evidence="1">
    <location>
        <begin position="135"/>
        <end position="155"/>
    </location>
</feature>
<dbReference type="Proteomes" id="UP001156873">
    <property type="component" value="Unassembled WGS sequence"/>
</dbReference>
<organism evidence="2 3">
    <name type="scientific">Luteimonas kalidii</name>
    <dbReference type="NCBI Taxonomy" id="3042025"/>
    <lineage>
        <taxon>Bacteria</taxon>
        <taxon>Pseudomonadati</taxon>
        <taxon>Pseudomonadota</taxon>
        <taxon>Gammaproteobacteria</taxon>
        <taxon>Lysobacterales</taxon>
        <taxon>Lysobacteraceae</taxon>
        <taxon>Luteimonas</taxon>
    </lineage>
</organism>
<proteinExistence type="predicted"/>
<evidence type="ECO:0000313" key="3">
    <source>
        <dbReference type="Proteomes" id="UP001156873"/>
    </source>
</evidence>
<keyword evidence="1" id="KW-1133">Transmembrane helix</keyword>
<name>A0ABT6JPU4_9GAMM</name>
<sequence length="161" mass="17721">MNAAHDSAVTQSREHAWKYFELHANQRIAVFNFFLVFSGALAAGIAATLQGSQRFALLGVGLGLTLGLVAFLFWKLDQRVSFLIKRAERALSDAEGAFPDPTLRLVQHEPSSTAEASKGLGPVHRLWTYGEVFRLMFAAMAVSGVVGTVLCWLRFTGHLDW</sequence>
<accession>A0ABT6JPU4</accession>
<evidence type="ECO:0000256" key="1">
    <source>
        <dbReference type="SAM" id="Phobius"/>
    </source>
</evidence>